<feature type="transmembrane region" description="Helical" evidence="1">
    <location>
        <begin position="57"/>
        <end position="77"/>
    </location>
</feature>
<keyword evidence="1" id="KW-0812">Transmembrane</keyword>
<protein>
    <submittedName>
        <fullName evidence="2">Uncharacterized protein</fullName>
    </submittedName>
</protein>
<name>A0A8S1WHP7_PAROT</name>
<evidence type="ECO:0000256" key="1">
    <source>
        <dbReference type="SAM" id="Phobius"/>
    </source>
</evidence>
<reference evidence="2" key="1">
    <citation type="submission" date="2021-01" db="EMBL/GenBank/DDBJ databases">
        <authorList>
            <consortium name="Genoscope - CEA"/>
            <person name="William W."/>
        </authorList>
    </citation>
    <scope>NUCLEOTIDE SEQUENCE</scope>
</reference>
<proteinExistence type="predicted"/>
<keyword evidence="1" id="KW-0472">Membrane</keyword>
<dbReference type="Proteomes" id="UP000683925">
    <property type="component" value="Unassembled WGS sequence"/>
</dbReference>
<keyword evidence="3" id="KW-1185">Reference proteome</keyword>
<keyword evidence="1" id="KW-1133">Transmembrane helix</keyword>
<organism evidence="2 3">
    <name type="scientific">Paramecium octaurelia</name>
    <dbReference type="NCBI Taxonomy" id="43137"/>
    <lineage>
        <taxon>Eukaryota</taxon>
        <taxon>Sar</taxon>
        <taxon>Alveolata</taxon>
        <taxon>Ciliophora</taxon>
        <taxon>Intramacronucleata</taxon>
        <taxon>Oligohymenophorea</taxon>
        <taxon>Peniculida</taxon>
        <taxon>Parameciidae</taxon>
        <taxon>Paramecium</taxon>
    </lineage>
</organism>
<comment type="caution">
    <text evidence="2">The sequence shown here is derived from an EMBL/GenBank/DDBJ whole genome shotgun (WGS) entry which is preliminary data.</text>
</comment>
<feature type="transmembrane region" description="Helical" evidence="1">
    <location>
        <begin position="12"/>
        <end position="36"/>
    </location>
</feature>
<dbReference type="EMBL" id="CAJJDP010000090">
    <property type="protein sequence ID" value="CAD8187689.1"/>
    <property type="molecule type" value="Genomic_DNA"/>
</dbReference>
<accession>A0A8S1WHP7</accession>
<sequence>MLKNSNKYMIYSLSGLIIVSLLFGNGNFFFEILNILQFQSYLRYSSFTIYMKHQFQLFNNQILILIVSTQICNIHQIQKFIFVFMI</sequence>
<dbReference type="AlphaFoldDB" id="A0A8S1WHP7"/>
<evidence type="ECO:0000313" key="2">
    <source>
        <dbReference type="EMBL" id="CAD8187689.1"/>
    </source>
</evidence>
<gene>
    <name evidence="2" type="ORF">POCTA_138.1.T0910007</name>
</gene>
<evidence type="ECO:0000313" key="3">
    <source>
        <dbReference type="Proteomes" id="UP000683925"/>
    </source>
</evidence>